<comment type="caution">
    <text evidence="5">The sequence shown here is derived from an EMBL/GenBank/DDBJ whole genome shotgun (WGS) entry which is preliminary data.</text>
</comment>
<keyword evidence="2 3" id="KW-0040">ANK repeat</keyword>
<keyword evidence="6" id="KW-1185">Reference proteome</keyword>
<feature type="signal peptide" evidence="4">
    <location>
        <begin position="1"/>
        <end position="23"/>
    </location>
</feature>
<sequence>MMRIATLFAALIGLLLTAEPAAAQKSEGEDFLRAIRAADASKVVPMMDSANGPFLVNYRGSSGETALIILVRDKRPLWVRTLLSKGANPNTKDADGMAPIHYATELQSFEMIETLLVGGADPNIGNRFNETALMTAVRLRNARIVKLLLDNGANPDITDSSAGLSARDYARRETRNPELLRLIEEAGKPRDQLQFGPVLR</sequence>
<reference evidence="5" key="1">
    <citation type="submission" date="2022-06" db="EMBL/GenBank/DDBJ databases">
        <title>Sphingomicrobium sedimins sp. nov., a marine bacterium isolated from tidal flat.</title>
        <authorList>
            <person name="Kim C.-H."/>
            <person name="Yoo Y."/>
            <person name="Kim J.-J."/>
        </authorList>
    </citation>
    <scope>NUCLEOTIDE SEQUENCE</scope>
    <source>
        <strain evidence="5">GRR-S6-50</strain>
    </source>
</reference>
<feature type="repeat" description="ANK" evidence="3">
    <location>
        <begin position="95"/>
        <end position="127"/>
    </location>
</feature>
<dbReference type="InterPro" id="IPR036770">
    <property type="entry name" value="Ankyrin_rpt-contain_sf"/>
</dbReference>
<dbReference type="GO" id="GO:0004842">
    <property type="term" value="F:ubiquitin-protein transferase activity"/>
    <property type="evidence" value="ECO:0007669"/>
    <property type="project" value="TreeGrafter"/>
</dbReference>
<dbReference type="InterPro" id="IPR002110">
    <property type="entry name" value="Ankyrin_rpt"/>
</dbReference>
<dbReference type="GO" id="GO:0085020">
    <property type="term" value="P:protein K6-linked ubiquitination"/>
    <property type="evidence" value="ECO:0007669"/>
    <property type="project" value="TreeGrafter"/>
</dbReference>
<evidence type="ECO:0000313" key="6">
    <source>
        <dbReference type="Proteomes" id="UP001155128"/>
    </source>
</evidence>
<dbReference type="Pfam" id="PF12796">
    <property type="entry name" value="Ank_2"/>
    <property type="match status" value="1"/>
</dbReference>
<dbReference type="Gene3D" id="1.25.40.20">
    <property type="entry name" value="Ankyrin repeat-containing domain"/>
    <property type="match status" value="1"/>
</dbReference>
<proteinExistence type="predicted"/>
<dbReference type="RefSeq" id="WP_252114734.1">
    <property type="nucleotide sequence ID" value="NZ_JAMSHT010000001.1"/>
</dbReference>
<evidence type="ECO:0000256" key="2">
    <source>
        <dbReference type="ARBA" id="ARBA00023043"/>
    </source>
</evidence>
<accession>A0A9X2EMG5</accession>
<feature type="repeat" description="ANK" evidence="3">
    <location>
        <begin position="128"/>
        <end position="160"/>
    </location>
</feature>
<dbReference type="SMART" id="SM00248">
    <property type="entry name" value="ANK"/>
    <property type="match status" value="3"/>
</dbReference>
<evidence type="ECO:0000256" key="3">
    <source>
        <dbReference type="PROSITE-ProRule" id="PRU00023"/>
    </source>
</evidence>
<dbReference type="PROSITE" id="PS50088">
    <property type="entry name" value="ANK_REPEAT"/>
    <property type="match status" value="3"/>
</dbReference>
<dbReference type="PROSITE" id="PS50297">
    <property type="entry name" value="ANK_REP_REGION"/>
    <property type="match status" value="2"/>
</dbReference>
<protein>
    <submittedName>
        <fullName evidence="5">Ankyrin repeat domain-containing protein</fullName>
    </submittedName>
</protein>
<dbReference type="PANTHER" id="PTHR24171">
    <property type="entry name" value="ANKYRIN REPEAT DOMAIN-CONTAINING PROTEIN 39-RELATED"/>
    <property type="match status" value="1"/>
</dbReference>
<feature type="repeat" description="ANK" evidence="3">
    <location>
        <begin position="62"/>
        <end position="94"/>
    </location>
</feature>
<organism evidence="5 6">
    <name type="scientific">Sphingomicrobium sediminis</name>
    <dbReference type="NCBI Taxonomy" id="2950949"/>
    <lineage>
        <taxon>Bacteria</taxon>
        <taxon>Pseudomonadati</taxon>
        <taxon>Pseudomonadota</taxon>
        <taxon>Alphaproteobacteria</taxon>
        <taxon>Sphingomonadales</taxon>
        <taxon>Sphingomonadaceae</taxon>
        <taxon>Sphingomicrobium</taxon>
    </lineage>
</organism>
<dbReference type="AlphaFoldDB" id="A0A9X2EMG5"/>
<evidence type="ECO:0000256" key="1">
    <source>
        <dbReference type="ARBA" id="ARBA00022737"/>
    </source>
</evidence>
<dbReference type="EMBL" id="JAMSHT010000001">
    <property type="protein sequence ID" value="MCM8558094.1"/>
    <property type="molecule type" value="Genomic_DNA"/>
</dbReference>
<dbReference type="SUPFAM" id="SSF48403">
    <property type="entry name" value="Ankyrin repeat"/>
    <property type="match status" value="1"/>
</dbReference>
<evidence type="ECO:0000313" key="5">
    <source>
        <dbReference type="EMBL" id="MCM8558094.1"/>
    </source>
</evidence>
<name>A0A9X2EMG5_9SPHN</name>
<dbReference type="PANTHER" id="PTHR24171:SF8">
    <property type="entry name" value="BRCA1-ASSOCIATED RING DOMAIN PROTEIN 1"/>
    <property type="match status" value="1"/>
</dbReference>
<evidence type="ECO:0000256" key="4">
    <source>
        <dbReference type="SAM" id="SignalP"/>
    </source>
</evidence>
<feature type="chain" id="PRO_5040957397" evidence="4">
    <location>
        <begin position="24"/>
        <end position="200"/>
    </location>
</feature>
<keyword evidence="1" id="KW-0677">Repeat</keyword>
<dbReference type="Proteomes" id="UP001155128">
    <property type="component" value="Unassembled WGS sequence"/>
</dbReference>
<keyword evidence="4" id="KW-0732">Signal</keyword>
<gene>
    <name evidence="5" type="ORF">NDO55_09695</name>
</gene>